<reference evidence="1" key="1">
    <citation type="submission" date="2020-12" db="EMBL/GenBank/DDBJ databases">
        <title>Bacterial taxonomy.</title>
        <authorList>
            <person name="Pan X."/>
        </authorList>
    </citation>
    <scope>NUCLEOTIDE SEQUENCE</scope>
    <source>
        <strain evidence="1">B2012</strain>
    </source>
</reference>
<dbReference type="SUPFAM" id="SSF53756">
    <property type="entry name" value="UDP-Glycosyltransferase/glycogen phosphorylase"/>
    <property type="match status" value="1"/>
</dbReference>
<comment type="caution">
    <text evidence="1">The sequence shown here is derived from an EMBL/GenBank/DDBJ whole genome shotgun (WGS) entry which is preliminary data.</text>
</comment>
<evidence type="ECO:0000313" key="1">
    <source>
        <dbReference type="EMBL" id="MBJ3778326.1"/>
    </source>
</evidence>
<organism evidence="1 2">
    <name type="scientific">Acuticoccus mangrovi</name>
    <dbReference type="NCBI Taxonomy" id="2796142"/>
    <lineage>
        <taxon>Bacteria</taxon>
        <taxon>Pseudomonadati</taxon>
        <taxon>Pseudomonadota</taxon>
        <taxon>Alphaproteobacteria</taxon>
        <taxon>Hyphomicrobiales</taxon>
        <taxon>Amorphaceae</taxon>
        <taxon>Acuticoccus</taxon>
    </lineage>
</organism>
<dbReference type="Proteomes" id="UP000609531">
    <property type="component" value="Unassembled WGS sequence"/>
</dbReference>
<name>A0A934IT53_9HYPH</name>
<proteinExistence type="predicted"/>
<dbReference type="AlphaFoldDB" id="A0A934IT53"/>
<gene>
    <name evidence="1" type="ORF">JCR33_21685</name>
</gene>
<accession>A0A934IT53</accession>
<protein>
    <submittedName>
        <fullName evidence="1">Uncharacterized protein</fullName>
    </submittedName>
</protein>
<evidence type="ECO:0000313" key="2">
    <source>
        <dbReference type="Proteomes" id="UP000609531"/>
    </source>
</evidence>
<dbReference type="EMBL" id="JAEKJA010000026">
    <property type="protein sequence ID" value="MBJ3778326.1"/>
    <property type="molecule type" value="Genomic_DNA"/>
</dbReference>
<keyword evidence="2" id="KW-1185">Reference proteome</keyword>
<sequence length="414" mass="45305">MALLRNAAFPELARANGLNHEFVIVDPSTTRNTPTHEDMVTRVCDCARRLNIPTVVIGNQAHGPFSQGGFTSSIYELAEMDRDTFAATFATLRERLGWVLASSRFSRNRHILIPAFDASILAIVVELLAQMPAASRPFVHLATWWDEAQMPNVTQFGPLDRFGRAIHHLNSDRPTTFLYAWSRRLAQRLTAQLGLPVQPLDTPPELSLSEEAEQSPDRFTVGYLSSTTAGGGFDRLPSIVRSTNRAATNPRRTRFVVQIKPPASGEAPSSVALSTRAALAAIPERNVSLIEEFVPRPVYFSAIRQLDAVLLPYRPDDSERFSATAHHAMAAGKLIFTYDGVHLPGTIQTRVLTAPDDRTLGELIADVSADLAAVRTAASVARSTYWATLRPSRIFAQLLYGPVVIGNAVGAEAI</sequence>
<dbReference type="RefSeq" id="WP_198884226.1">
    <property type="nucleotide sequence ID" value="NZ_JAEKJA010000026.1"/>
</dbReference>
<dbReference type="Gene3D" id="3.40.50.2000">
    <property type="entry name" value="Glycogen Phosphorylase B"/>
    <property type="match status" value="1"/>
</dbReference>